<comment type="caution">
    <text evidence="1">The sequence shown here is derived from an EMBL/GenBank/DDBJ whole genome shotgun (WGS) entry which is preliminary data.</text>
</comment>
<sequence>MSSQAQSARQLFFVYAPDKTEEGTFERRMSVRPAHLDVAKERTGQGLIRGLMTPESIASPDAPKKLVGSTFIFQAESLEE</sequence>
<accession>A0A9W8MGP0</accession>
<dbReference type="SUPFAM" id="SSF54909">
    <property type="entry name" value="Dimeric alpha+beta barrel"/>
    <property type="match status" value="1"/>
</dbReference>
<feature type="non-terminal residue" evidence="1">
    <location>
        <position position="1"/>
    </location>
</feature>
<gene>
    <name evidence="1" type="ORF">H1R20_g5846</name>
</gene>
<name>A0A9W8MGP0_9AGAR</name>
<reference evidence="1" key="1">
    <citation type="submission" date="2022-06" db="EMBL/GenBank/DDBJ databases">
        <title>Genome Sequence of Candolleomyces eurysporus.</title>
        <authorList>
            <person name="Buettner E."/>
        </authorList>
    </citation>
    <scope>NUCLEOTIDE SEQUENCE</scope>
    <source>
        <strain evidence="1">VTCC 930004</strain>
    </source>
</reference>
<evidence type="ECO:0000313" key="2">
    <source>
        <dbReference type="Proteomes" id="UP001140091"/>
    </source>
</evidence>
<protein>
    <recommendedName>
        <fullName evidence="3">YCII-related domain-containing protein</fullName>
    </recommendedName>
</protein>
<dbReference type="InterPro" id="IPR011008">
    <property type="entry name" value="Dimeric_a/b-barrel"/>
</dbReference>
<organism evidence="1 2">
    <name type="scientific">Candolleomyces eurysporus</name>
    <dbReference type="NCBI Taxonomy" id="2828524"/>
    <lineage>
        <taxon>Eukaryota</taxon>
        <taxon>Fungi</taxon>
        <taxon>Dikarya</taxon>
        <taxon>Basidiomycota</taxon>
        <taxon>Agaricomycotina</taxon>
        <taxon>Agaricomycetes</taxon>
        <taxon>Agaricomycetidae</taxon>
        <taxon>Agaricales</taxon>
        <taxon>Agaricineae</taxon>
        <taxon>Psathyrellaceae</taxon>
        <taxon>Candolleomyces</taxon>
    </lineage>
</organism>
<dbReference type="OrthoDB" id="5519740at2759"/>
<dbReference type="EMBL" id="JANBPK010000809">
    <property type="protein sequence ID" value="KAJ2931310.1"/>
    <property type="molecule type" value="Genomic_DNA"/>
</dbReference>
<keyword evidence="2" id="KW-1185">Reference proteome</keyword>
<evidence type="ECO:0008006" key="3">
    <source>
        <dbReference type="Google" id="ProtNLM"/>
    </source>
</evidence>
<dbReference type="Proteomes" id="UP001140091">
    <property type="component" value="Unassembled WGS sequence"/>
</dbReference>
<dbReference type="AlphaFoldDB" id="A0A9W8MGP0"/>
<proteinExistence type="predicted"/>
<dbReference type="Gene3D" id="3.30.70.1060">
    <property type="entry name" value="Dimeric alpha+beta barrel"/>
    <property type="match status" value="1"/>
</dbReference>
<evidence type="ECO:0000313" key="1">
    <source>
        <dbReference type="EMBL" id="KAJ2931310.1"/>
    </source>
</evidence>